<reference evidence="2 3" key="1">
    <citation type="journal article" date="2018" name="Evol. Lett.">
        <title>Horizontal gene cluster transfer increased hallucinogenic mushroom diversity.</title>
        <authorList>
            <person name="Reynolds H.T."/>
            <person name="Vijayakumar V."/>
            <person name="Gluck-Thaler E."/>
            <person name="Korotkin H.B."/>
            <person name="Matheny P.B."/>
            <person name="Slot J.C."/>
        </authorList>
    </citation>
    <scope>NUCLEOTIDE SEQUENCE [LARGE SCALE GENOMIC DNA]</scope>
    <source>
        <strain evidence="2 3">2631</strain>
    </source>
</reference>
<keyword evidence="1" id="KW-0472">Membrane</keyword>
<dbReference type="InParanoid" id="A0A409XNK9"/>
<gene>
    <name evidence="2" type="ORF">CVT25_008510</name>
</gene>
<keyword evidence="3" id="KW-1185">Reference proteome</keyword>
<evidence type="ECO:0000256" key="1">
    <source>
        <dbReference type="SAM" id="Phobius"/>
    </source>
</evidence>
<organism evidence="2 3">
    <name type="scientific">Psilocybe cyanescens</name>
    <dbReference type="NCBI Taxonomy" id="93625"/>
    <lineage>
        <taxon>Eukaryota</taxon>
        <taxon>Fungi</taxon>
        <taxon>Dikarya</taxon>
        <taxon>Basidiomycota</taxon>
        <taxon>Agaricomycotina</taxon>
        <taxon>Agaricomycetes</taxon>
        <taxon>Agaricomycetidae</taxon>
        <taxon>Agaricales</taxon>
        <taxon>Agaricineae</taxon>
        <taxon>Strophariaceae</taxon>
        <taxon>Psilocybe</taxon>
    </lineage>
</organism>
<feature type="transmembrane region" description="Helical" evidence="1">
    <location>
        <begin position="23"/>
        <end position="42"/>
    </location>
</feature>
<dbReference type="Proteomes" id="UP000283269">
    <property type="component" value="Unassembled WGS sequence"/>
</dbReference>
<protein>
    <submittedName>
        <fullName evidence="2">Uncharacterized protein</fullName>
    </submittedName>
</protein>
<accession>A0A409XNK9</accession>
<proteinExistence type="predicted"/>
<comment type="caution">
    <text evidence="2">The sequence shown here is derived from an EMBL/GenBank/DDBJ whole genome shotgun (WGS) entry which is preliminary data.</text>
</comment>
<evidence type="ECO:0000313" key="2">
    <source>
        <dbReference type="EMBL" id="PPQ92328.1"/>
    </source>
</evidence>
<name>A0A409XNK9_PSICY</name>
<evidence type="ECO:0000313" key="3">
    <source>
        <dbReference type="Proteomes" id="UP000283269"/>
    </source>
</evidence>
<sequence length="156" mass="18354">MICLFSVWLHTHARVSCSVANQILQVMQLFLSMILTLIKFLLRKLQFLVMSDLHTRNIALIQSLHKLYAVQNAFIYIILGLLFHCNVLGKNHLDLRMHAMLHYLIPRILLKVLNQYLKHFILLSHSNHGLNFSYPGKLLKPVLKKPFERTWIILFQ</sequence>
<dbReference type="EMBL" id="NHYD01001055">
    <property type="protein sequence ID" value="PPQ92328.1"/>
    <property type="molecule type" value="Genomic_DNA"/>
</dbReference>
<keyword evidence="1" id="KW-1133">Transmembrane helix</keyword>
<dbReference type="AlphaFoldDB" id="A0A409XNK9"/>
<keyword evidence="1" id="KW-0812">Transmembrane</keyword>
<feature type="transmembrane region" description="Helical" evidence="1">
    <location>
        <begin position="63"/>
        <end position="83"/>
    </location>
</feature>